<sequence>MIMPAFQKAPEALSVETMPSAIFGRVDVYFDGININCVVAYDCNGGWVEAFEHDEAGEPIVEGGRLKVRRLHGRVVAILRQKI</sequence>
<evidence type="ECO:0000313" key="2">
    <source>
        <dbReference type="Proteomes" id="UP000037029"/>
    </source>
</evidence>
<accession>A0A0J9CV68</accession>
<organism evidence="1 2">
    <name type="scientific">Sphingobium yanoikuyae</name>
    <name type="common">Sphingomonas yanoikuyae</name>
    <dbReference type="NCBI Taxonomy" id="13690"/>
    <lineage>
        <taxon>Bacteria</taxon>
        <taxon>Pseudomonadati</taxon>
        <taxon>Pseudomonadota</taxon>
        <taxon>Alphaproteobacteria</taxon>
        <taxon>Sphingomonadales</taxon>
        <taxon>Sphingomonadaceae</taxon>
        <taxon>Sphingobium</taxon>
    </lineage>
</organism>
<dbReference type="RefSeq" id="WP_048939030.1">
    <property type="nucleotide sequence ID" value="NZ_CP020925.1"/>
</dbReference>
<evidence type="ECO:0000313" key="1">
    <source>
        <dbReference type="EMBL" id="ATP20394.1"/>
    </source>
</evidence>
<proteinExistence type="predicted"/>
<protein>
    <submittedName>
        <fullName evidence="1">Uncharacterized protein</fullName>
    </submittedName>
</protein>
<dbReference type="Proteomes" id="UP000037029">
    <property type="component" value="Chromosome"/>
</dbReference>
<gene>
    <name evidence="1" type="ORF">BV87_19775</name>
</gene>
<reference evidence="1 2" key="1">
    <citation type="submission" date="2017-04" db="EMBL/GenBank/DDBJ databases">
        <title>Characterization, genome and methylation analysis of a phthalic acid esters degrading strain Sphingobium yanoikuyae SHJ.</title>
        <authorList>
            <person name="Feng L."/>
        </authorList>
    </citation>
    <scope>NUCLEOTIDE SEQUENCE [LARGE SCALE GENOMIC DNA]</scope>
    <source>
        <strain evidence="1 2">SHJ</strain>
    </source>
</reference>
<name>A0A0J9CV68_SPHYA</name>
<dbReference type="EMBL" id="CP020925">
    <property type="protein sequence ID" value="ATP20394.1"/>
    <property type="molecule type" value="Genomic_DNA"/>
</dbReference>
<dbReference type="AlphaFoldDB" id="A0A0J9CV68"/>